<dbReference type="AlphaFoldDB" id="A0A5C0SAE3"/>
<evidence type="ECO:0000256" key="2">
    <source>
        <dbReference type="ARBA" id="ARBA00007998"/>
    </source>
</evidence>
<keyword evidence="10" id="KW-1185">Reference proteome</keyword>
<feature type="transmembrane region" description="Helical" evidence="8">
    <location>
        <begin position="332"/>
        <end position="351"/>
    </location>
</feature>
<dbReference type="GO" id="GO:0016020">
    <property type="term" value="C:membrane"/>
    <property type="evidence" value="ECO:0007669"/>
    <property type="project" value="UniProtKB-SubCell"/>
</dbReference>
<protein>
    <submittedName>
        <fullName evidence="9">GerAB/ArcD/ProY family transporter</fullName>
    </submittedName>
</protein>
<evidence type="ECO:0000313" key="9">
    <source>
        <dbReference type="EMBL" id="QEK11525.1"/>
    </source>
</evidence>
<sequence length="362" mass="40233">MNKEFISDKQGISIISLFIIGSSIVLTIAGEAKKDIWIAIILSILTALPIVLVHARLLVLFPKRDLYDVLELVFGKLIGRGISILFVSFSFFLGGLVLRVFCDFIFTVSFQETPEIIPMLFIGGLCIWAAKEGIEIIGRWAEFFLIGTIVSIFIVSLLAMHKMNINNIRPILYEGIKPVVEGAFHAFIFPFTQTIVFTTFFSSLKNKSIYKVYIVSLLIGGGVLYISSVTNILTLGINTVESVYFPTYTTASRLTLGNVVEGLEVVISVTLLIGGFMKVCICLLSTCNGIAKIFGLNDYRLMVTPIGLLIINLSYFIHDNVMEKAEFASDIYPIYAFPFQVVLPIIILIVAEIKKNRLIKGE</sequence>
<evidence type="ECO:0000256" key="6">
    <source>
        <dbReference type="ARBA" id="ARBA00022989"/>
    </source>
</evidence>
<comment type="subcellular location">
    <subcellularLocation>
        <location evidence="1">Membrane</location>
        <topology evidence="1">Multi-pass membrane protein</topology>
    </subcellularLocation>
</comment>
<evidence type="ECO:0000256" key="3">
    <source>
        <dbReference type="ARBA" id="ARBA00022448"/>
    </source>
</evidence>
<reference evidence="9 10" key="1">
    <citation type="submission" date="2019-07" db="EMBL/GenBank/DDBJ databases">
        <title>Complete genome of Crassaminicella thermophila SY095.</title>
        <authorList>
            <person name="Li X."/>
        </authorList>
    </citation>
    <scope>NUCLEOTIDE SEQUENCE [LARGE SCALE GENOMIC DNA]</scope>
    <source>
        <strain evidence="9 10">SY095</strain>
    </source>
</reference>
<keyword evidence="7 8" id="KW-0472">Membrane</keyword>
<feature type="transmembrane region" description="Helical" evidence="8">
    <location>
        <begin position="213"/>
        <end position="237"/>
    </location>
</feature>
<dbReference type="GO" id="GO:0009847">
    <property type="term" value="P:spore germination"/>
    <property type="evidence" value="ECO:0007669"/>
    <property type="project" value="InterPro"/>
</dbReference>
<accession>A0A5C0SAE3</accession>
<dbReference type="RefSeq" id="WP_148808680.1">
    <property type="nucleotide sequence ID" value="NZ_CP042243.1"/>
</dbReference>
<dbReference type="NCBIfam" id="TIGR00912">
    <property type="entry name" value="2A0309"/>
    <property type="match status" value="1"/>
</dbReference>
<organism evidence="9 10">
    <name type="scientific">Crassaminicella thermophila</name>
    <dbReference type="NCBI Taxonomy" id="2599308"/>
    <lineage>
        <taxon>Bacteria</taxon>
        <taxon>Bacillati</taxon>
        <taxon>Bacillota</taxon>
        <taxon>Clostridia</taxon>
        <taxon>Eubacteriales</taxon>
        <taxon>Clostridiaceae</taxon>
        <taxon>Crassaminicella</taxon>
    </lineage>
</organism>
<evidence type="ECO:0000313" key="10">
    <source>
        <dbReference type="Proteomes" id="UP000324646"/>
    </source>
</evidence>
<dbReference type="KEGG" id="crs:FQB35_03565"/>
<name>A0A5C0SAE3_CRATE</name>
<feature type="transmembrane region" description="Helical" evidence="8">
    <location>
        <begin position="299"/>
        <end position="317"/>
    </location>
</feature>
<dbReference type="PANTHER" id="PTHR34975">
    <property type="entry name" value="SPORE GERMINATION PROTEIN A2"/>
    <property type="match status" value="1"/>
</dbReference>
<feature type="transmembrane region" description="Helical" evidence="8">
    <location>
        <begin position="265"/>
        <end position="287"/>
    </location>
</feature>
<feature type="transmembrane region" description="Helical" evidence="8">
    <location>
        <begin position="183"/>
        <end position="201"/>
    </location>
</feature>
<evidence type="ECO:0000256" key="7">
    <source>
        <dbReference type="ARBA" id="ARBA00023136"/>
    </source>
</evidence>
<keyword evidence="6 8" id="KW-1133">Transmembrane helix</keyword>
<evidence type="ECO:0000256" key="4">
    <source>
        <dbReference type="ARBA" id="ARBA00022544"/>
    </source>
</evidence>
<evidence type="ECO:0000256" key="5">
    <source>
        <dbReference type="ARBA" id="ARBA00022692"/>
    </source>
</evidence>
<comment type="similarity">
    <text evidence="2">Belongs to the amino acid-polyamine-organocation (APC) superfamily. Spore germination protein (SGP) (TC 2.A.3.9) family.</text>
</comment>
<evidence type="ECO:0000256" key="1">
    <source>
        <dbReference type="ARBA" id="ARBA00004141"/>
    </source>
</evidence>
<keyword evidence="4" id="KW-0309">Germination</keyword>
<dbReference type="EMBL" id="CP042243">
    <property type="protein sequence ID" value="QEK11525.1"/>
    <property type="molecule type" value="Genomic_DNA"/>
</dbReference>
<feature type="transmembrane region" description="Helical" evidence="8">
    <location>
        <begin position="36"/>
        <end position="61"/>
    </location>
</feature>
<gene>
    <name evidence="9" type="ORF">FQB35_03565</name>
</gene>
<dbReference type="Proteomes" id="UP000324646">
    <property type="component" value="Chromosome"/>
</dbReference>
<proteinExistence type="inferred from homology"/>
<keyword evidence="3" id="KW-0813">Transport</keyword>
<feature type="transmembrane region" description="Helical" evidence="8">
    <location>
        <begin position="12"/>
        <end position="30"/>
    </location>
</feature>
<dbReference type="InterPro" id="IPR004761">
    <property type="entry name" value="Spore_GerAB"/>
</dbReference>
<feature type="transmembrane region" description="Helical" evidence="8">
    <location>
        <begin position="82"/>
        <end position="110"/>
    </location>
</feature>
<dbReference type="PANTHER" id="PTHR34975:SF2">
    <property type="entry name" value="SPORE GERMINATION PROTEIN A2"/>
    <property type="match status" value="1"/>
</dbReference>
<evidence type="ECO:0000256" key="8">
    <source>
        <dbReference type="SAM" id="Phobius"/>
    </source>
</evidence>
<dbReference type="Pfam" id="PF03845">
    <property type="entry name" value="Spore_permease"/>
    <property type="match status" value="1"/>
</dbReference>
<feature type="transmembrane region" description="Helical" evidence="8">
    <location>
        <begin position="143"/>
        <end position="163"/>
    </location>
</feature>
<keyword evidence="5 8" id="KW-0812">Transmembrane</keyword>
<dbReference type="OrthoDB" id="1675410at2"/>